<dbReference type="InterPro" id="IPR028236">
    <property type="entry name" value="CPLANE1"/>
</dbReference>
<dbReference type="GO" id="GO:0042733">
    <property type="term" value="P:embryonic digit morphogenesis"/>
    <property type="evidence" value="ECO:0007669"/>
    <property type="project" value="Ensembl"/>
</dbReference>
<proteinExistence type="predicted"/>
<dbReference type="OrthoDB" id="5974632at2759"/>
<evidence type="ECO:0000313" key="2">
    <source>
        <dbReference type="Ensembl" id="ENSSHAP00000020992.2"/>
    </source>
</evidence>
<dbReference type="GO" id="GO:0060271">
    <property type="term" value="P:cilium assembly"/>
    <property type="evidence" value="ECO:0007669"/>
    <property type="project" value="Ensembl"/>
</dbReference>
<dbReference type="FunCoup" id="G3WZY7">
    <property type="interactions" value="251"/>
</dbReference>
<keyword evidence="3" id="KW-1185">Reference proteome</keyword>
<sequence>MEVKLEVLLSTSIKQKKPWPRISWLGQEKEAIFLLDDKYINEINLPSGKTKKKIPRLQLLLKNVVILTTSNNDAWLAGVLNTGEIFLWNKDHDCLKTVSATEESKKLITTVLESSLRLYMYVSGDGKRVLLTTPFGCILLWECLESENIIYSKNSSLLGQWSQIQPEKSFVLPSPEDKEAVVDAVFIRNELLGDCCLCSFTFYSGEYLMLTFLALQWHENVSQSSSSLSYQVHWAHQECFLCTLIPKCESVKSRGALITAFSRDGLTLAVTLNQKDPKATQILFVNILNFVALCGSLKGCSNKNPVVPSRLIRSYWVGDISWTHDSLFLACVLKRGSLILLTCLGELLTLKTFGCSIEFGPAEFIPLHPLITYRPQQYIPQDSSYSLDSSASDNDPMRQKFSVKTHSRLPYLIVSDGYMVTVLQFFDNLSPSVLMKSFLLESTQRLEKIHQMLIFQSKGKNLRLRSLDSLRSCLLKHQGNQSLVVSAIPRFLQAEEEIGELTEKMADLQDHEIEESNNSKQFFSHFFPFGSQKSDSLFDEVEEGRLEFASMFDTIHAKDDIKEKDDIITELHSIQKNLLAAWNIGISKNVEHKKLMFNYTVTCITHFFYILQFVKCPSKQNFYLNKTLRHNAWLHCVFQFFHQCLSVQYWDLRYRQDVGHLVKLTSQTLKLIFVQQQQDQLFSDSLLGCFNLLKMVSDSLNGIYTLQHQMISTSDDGNRIVNHESLIVPIFQKFSNNCTQKSWSWNTFLKLPPQAINLVQKPGHRLSNLWQLLYKQTLWYQAHLSRLDPKDDRQLTERISNEESFVRSLLCHIQAVLQTAGCCLNQALELKSITGEEYFLLGSYEESVQLWKKALQETKALGGKRTCFLQTRYYLAQLYCHLYCYNLNDAQGMCDHLVREILRQSQMSTKEEEYFPVSESFHCDFGLIGNVHPEAAIAVVQCMARFMAAYFTNQQLYVLPPHNVDIIPPLHIETEQFVRIIPLQHSKVASVIRDQNLSYLWTVEYALELLFITGLVPEAVWLAHRLGDWKMAVSIGLAFKLCYKSNSNLSRCKKKDLTLQLNMTPTRIFREKLQCFLGQPASLKVANELGTKYKQFTDPIEEEDVGLLFNSIQEVLKAAVMADADILSETFQCLIDSAKDFSKRLWGLVPVGLYLPSPPLYCPQPAVLNEDHEDDLLLKTEKDYRQKVSGILQRILLLFRAACCSFPAAQWYILKLRWARKVMQKIRIKGSLPLMSPFPESLLHYCKVGLAFYQPGAPKNQKLDEVSCKTIGCFRELCALCWMLHVREKLSYNCRQYQIARENMEKKKDMELEFDPCMVEHCFSALEWACRMLPFSRFMNIEELVQDIILSLIGELPPTRKVAEIFVKAFPNSEDIRVPLRDKYNSLQQRLRHCTVKGPQTEEMMSVIMHSIYKMRVKALKRVRRNIGPFEMNIWEPPEEETADNKIHTYDRFSLGTSLSRSTLSDIENSLVHSDAETVDTLSEALPSEKKRKNAQNHAEFTLITNQDNKKKKFSSEECPERKSDHENICRENKVPIVGVWEFERDDDEYIKFLDLFLSYVLEKDLVGSNNPGIPFLSSFSALLKEHELNSLLFDVHTTLKRRQGKPTIQNVFRAGSCFVIVPESCESEKSSTLNSENFKNLGNQTSSPSMLAVQGPRTFIQNSLNEVNKSMEKRGLFGLKEKSMYRIKDDNKEIPMSHRLPKQVVLPQNFKTTKFTYNAVQWNDIIPHEELSLELKNKFGSIARLLEWMIRWSDRRLLYDSTKPEASCQDSPVIRVRTSAAAILTSLWLLEQSRFVQQTDRVICEVPENCYSVPSALLPETKDNIEKESNGDIGCPGSVPIAKEIQEVYNNDGPYDNFLELTIQSKDPEKKELIEESISITHVTDKEFTDFDKDLPEEMEIFTQEEMKMPNYGENSEGSFGSQNTDISISLVPLEGQSEEQHFREKIEYPLKESVEELMKTSFEQKGMVETVADPKLTIPPHSFCLDTSANTHSIQVSAPKDRSSSVPPLVSDTASVSSNTISKRHRGHKDESPAELPNSSEPVRQMLHDELFRLVQLQQINFMSLMQIVGSSFANLPNLHLTQQLQNMHLEGSQISGPTRGSGDVEPTVTNVKKDFLLRSLEENSRQFEKSRPHQERIVQSDQDKIGNIQNIPSFCVPPTHLDGHSNNGGEIPKCQGFSTNPASSAFAASNHLHLLSTTPITHKNPTLIPAVKSLNPVSGFPLLNIEMKHEFKPLSVHPVRTPQVPVRPPPEPKEAWGLSNSGKLPLMAHSDTPTSHLNLNQYDVETVQKALEQKRWAEIRTTEIPKHLNLDQYIEQENLTPQQDSSVKKQEKIFDVKPKPSEIPNGNFLGVPLLHLQLNPTPVFSAALRTPVFTPSTFNRPKEKERDSKEILYPSIKLLHTCLPSEHKCQKPKFIPLENLIAFKQSQQKQSFNLLEHEKPGNIHLLKAKIEPKKENKKRERRRAKKKLQEESSEKQEKKCVTFQSEDSIINPDDSEVIVKQEDQQEQPILQPIDRFVIPLESLEEDITTSAGLHYMASIKKKVVKNQDASTNTDPVQEFSSIPQMLAPDVYLNLGFPSEISETPSTSNPASNVVGHNYINVIDIEATDLLQELPVREDTTDDIVVKQEGDNLEIPSSANLHYMAASVTNVIPPDQFMNKDLDEKTDQRRSGTAEQDCCNNDSGQQKEDLPEVQPPVKESIVKSVAVEDYSTWKQCQDFNAPPYVVPSEKKLDREQLTTKFLETDEKLLVLKNIAINVEQDFSNTKLVCPSCALVKTEDPLELSCSPEADKETVFSQILRSLEEEGSAYSFSQQIEEEETPLHEFPETKQTIWNSCSFSSPVSSFDIGDHITSTGMASSEDSVESASADFQITGLTDVADIIGDLITESGVSREELGLTEHQAMKISRIHSTPKKRKSQRTEKEKREIRAWMKRKRKERMAEYLAQLAQKREQEYEPFQPQRHPLCMTSKEIRLCQRMKNEKDRLQLSEHYDRRVAQAYSLMNELLFESAQVPRRCLKKPPGSPAKSARISRKQYHLPPKGEDRNINTLSPNRNSKVRFASKPTYIHGRTPLSQHQHPSQRNRKAATSVKKTTEVTRKPARNVSCFSDLSSQDFSYPPRRTSYVKSSETSTSTTNAEEYEREHDKMSSWTMADHADRILCRGPWSSLEDFSPAEDEKFSVSINGLTSGSESTSSILSKIDWRAVDNMVAMVKNT</sequence>
<accession>G3WZY7</accession>
<dbReference type="KEGG" id="shr:100914176"/>
<reference evidence="2 3" key="1">
    <citation type="journal article" date="2011" name="Proc. Natl. Acad. Sci. U.S.A.">
        <title>Genetic diversity and population structure of the endangered marsupial Sarcophilus harrisii (Tasmanian devil).</title>
        <authorList>
            <person name="Miller W."/>
            <person name="Hayes V.M."/>
            <person name="Ratan A."/>
            <person name="Petersen D.C."/>
            <person name="Wittekindt N.E."/>
            <person name="Miller J."/>
            <person name="Walenz B."/>
            <person name="Knight J."/>
            <person name="Qi J."/>
            <person name="Zhao F."/>
            <person name="Wang Q."/>
            <person name="Bedoya-Reina O.C."/>
            <person name="Katiyar N."/>
            <person name="Tomsho L.P."/>
            <person name="Kasson L.M."/>
            <person name="Hardie R.A."/>
            <person name="Woodbridge P."/>
            <person name="Tindall E.A."/>
            <person name="Bertelsen M.F."/>
            <person name="Dixon D."/>
            <person name="Pyecroft S."/>
            <person name="Helgen K.M."/>
            <person name="Lesk A.M."/>
            <person name="Pringle T.H."/>
            <person name="Patterson N."/>
            <person name="Zhang Y."/>
            <person name="Kreiss A."/>
            <person name="Woods G.M."/>
            <person name="Jones M.E."/>
            <person name="Schuster S.C."/>
        </authorList>
    </citation>
    <scope>NUCLEOTIDE SEQUENCE [LARGE SCALE GENOMIC DNA]</scope>
</reference>
<dbReference type="PANTHER" id="PTHR14492:SF4">
    <property type="entry name" value="CILIOGENESIS AND PLANAR POLARITY EFFECTOR 1"/>
    <property type="match status" value="1"/>
</dbReference>
<dbReference type="SUPFAM" id="SSF82171">
    <property type="entry name" value="DPP6 N-terminal domain-like"/>
    <property type="match status" value="1"/>
</dbReference>
<organism evidence="2 3">
    <name type="scientific">Sarcophilus harrisii</name>
    <name type="common">Tasmanian devil</name>
    <name type="synonym">Sarcophilus laniarius</name>
    <dbReference type="NCBI Taxonomy" id="9305"/>
    <lineage>
        <taxon>Eukaryota</taxon>
        <taxon>Metazoa</taxon>
        <taxon>Chordata</taxon>
        <taxon>Craniata</taxon>
        <taxon>Vertebrata</taxon>
        <taxon>Euteleostomi</taxon>
        <taxon>Mammalia</taxon>
        <taxon>Metatheria</taxon>
        <taxon>Dasyuromorphia</taxon>
        <taxon>Dasyuridae</taxon>
        <taxon>Sarcophilus</taxon>
    </lineage>
</organism>
<feature type="region of interest" description="Disordered" evidence="1">
    <location>
        <begin position="2453"/>
        <end position="2482"/>
    </location>
</feature>
<feature type="compositionally biased region" description="Basic and acidic residues" evidence="1">
    <location>
        <begin position="2470"/>
        <end position="2482"/>
    </location>
</feature>
<dbReference type="PANTHER" id="PTHR14492">
    <property type="entry name" value="JBTS17"/>
    <property type="match status" value="1"/>
</dbReference>
<dbReference type="CTD" id="65250"/>
<evidence type="ECO:0000313" key="3">
    <source>
        <dbReference type="Proteomes" id="UP000007648"/>
    </source>
</evidence>
<dbReference type="GO" id="GO:0003281">
    <property type="term" value="P:ventricular septum development"/>
    <property type="evidence" value="ECO:0007669"/>
    <property type="project" value="Ensembl"/>
</dbReference>
<dbReference type="STRING" id="9305.ENSSHAP00000020992"/>
<feature type="region of interest" description="Disordered" evidence="1">
    <location>
        <begin position="3017"/>
        <end position="3099"/>
    </location>
</feature>
<dbReference type="Proteomes" id="UP000007648">
    <property type="component" value="Unassembled WGS sequence"/>
</dbReference>
<dbReference type="GO" id="GO:0060976">
    <property type="term" value="P:coronary vasculature development"/>
    <property type="evidence" value="ECO:0007669"/>
    <property type="project" value="Ensembl"/>
</dbReference>
<dbReference type="GO" id="GO:0035869">
    <property type="term" value="C:ciliary transition zone"/>
    <property type="evidence" value="ECO:0007669"/>
    <property type="project" value="Ensembl"/>
</dbReference>
<reference evidence="2" key="2">
    <citation type="submission" date="2025-08" db="UniProtKB">
        <authorList>
            <consortium name="Ensembl"/>
        </authorList>
    </citation>
    <scope>IDENTIFICATION</scope>
</reference>
<protein>
    <submittedName>
        <fullName evidence="2">Ciliosis and planar polarity effector complex subunit 1</fullName>
    </submittedName>
</protein>
<dbReference type="Pfam" id="PF15392">
    <property type="entry name" value="Joubert"/>
    <property type="match status" value="1"/>
</dbReference>
<dbReference type="eggNOG" id="ENOG502QRD2">
    <property type="taxonomic scope" value="Eukaryota"/>
</dbReference>
<feature type="region of interest" description="Disordered" evidence="1">
    <location>
        <begin position="3119"/>
        <end position="3149"/>
    </location>
</feature>
<dbReference type="GeneID" id="100914176"/>
<dbReference type="Ensembl" id="ENSSHAT00000021162.2">
    <property type="protein sequence ID" value="ENSSHAP00000020992.2"/>
    <property type="gene ID" value="ENSSHAG00000017799.2"/>
</dbReference>
<reference evidence="2" key="3">
    <citation type="submission" date="2025-09" db="UniProtKB">
        <authorList>
            <consortium name="Ensembl"/>
        </authorList>
    </citation>
    <scope>IDENTIFICATION</scope>
</reference>
<feature type="compositionally biased region" description="Polar residues" evidence="1">
    <location>
        <begin position="2675"/>
        <end position="2686"/>
    </location>
</feature>
<name>G3WZY7_SARHA</name>
<dbReference type="GO" id="GO:0001736">
    <property type="term" value="P:establishment of planar polarity"/>
    <property type="evidence" value="ECO:0007669"/>
    <property type="project" value="Ensembl"/>
</dbReference>
<dbReference type="GO" id="GO:1904491">
    <property type="term" value="P:protein localization to ciliary transition zone"/>
    <property type="evidence" value="ECO:0007669"/>
    <property type="project" value="Ensembl"/>
</dbReference>
<dbReference type="RefSeq" id="XP_031820080.1">
    <property type="nucleotide sequence ID" value="XM_031964220.1"/>
</dbReference>
<dbReference type="GO" id="GO:0001822">
    <property type="term" value="P:kidney development"/>
    <property type="evidence" value="ECO:0007669"/>
    <property type="project" value="Ensembl"/>
</dbReference>
<dbReference type="GeneTree" id="ENSGT00800000124150"/>
<gene>
    <name evidence="2" type="primary">CPLANE1</name>
</gene>
<feature type="compositionally biased region" description="Polar residues" evidence="1">
    <location>
        <begin position="2014"/>
        <end position="2023"/>
    </location>
</feature>
<feature type="region of interest" description="Disordered" evidence="1">
    <location>
        <begin position="1996"/>
        <end position="2042"/>
    </location>
</feature>
<dbReference type="GO" id="GO:0060021">
    <property type="term" value="P:roof of mouth development"/>
    <property type="evidence" value="ECO:0007669"/>
    <property type="project" value="Ensembl"/>
</dbReference>
<dbReference type="GO" id="GO:0021549">
    <property type="term" value="P:cerebellum development"/>
    <property type="evidence" value="ECO:0007669"/>
    <property type="project" value="Ensembl"/>
</dbReference>
<dbReference type="InParanoid" id="G3WZY7"/>
<feature type="compositionally biased region" description="Low complexity" evidence="1">
    <location>
        <begin position="3123"/>
        <end position="3136"/>
    </location>
</feature>
<feature type="region of interest" description="Disordered" evidence="1">
    <location>
        <begin position="2666"/>
        <end position="2696"/>
    </location>
</feature>
<dbReference type="HOGENOM" id="CLU_230529_0_0_1"/>
<evidence type="ECO:0000256" key="1">
    <source>
        <dbReference type="SAM" id="MobiDB-lite"/>
    </source>
</evidence>